<dbReference type="Pfam" id="PF12706">
    <property type="entry name" value="Lactamase_B_2"/>
    <property type="match status" value="1"/>
</dbReference>
<proteinExistence type="inferred from homology"/>
<dbReference type="OrthoDB" id="9800940at2"/>
<comment type="similarity">
    <text evidence="10">Belongs to the RNase Z family.</text>
</comment>
<dbReference type="NCBIfam" id="NF000801">
    <property type="entry name" value="PRK00055.1-3"/>
    <property type="match status" value="1"/>
</dbReference>
<gene>
    <name evidence="10" type="primary">rnz</name>
    <name evidence="12" type="ORF">CEY02_10735</name>
</gene>
<dbReference type="PANTHER" id="PTHR46018:SF2">
    <property type="entry name" value="ZINC PHOSPHODIESTERASE ELAC PROTEIN 1"/>
    <property type="match status" value="1"/>
</dbReference>
<keyword evidence="4 10" id="KW-0540">Nuclease</keyword>
<keyword evidence="7 10" id="KW-0378">Hydrolase</keyword>
<dbReference type="GO" id="GO:0042781">
    <property type="term" value="F:3'-tRNA processing endoribonuclease activity"/>
    <property type="evidence" value="ECO:0007669"/>
    <property type="project" value="UniProtKB-UniRule"/>
</dbReference>
<dbReference type="EMBL" id="NKHG01000078">
    <property type="protein sequence ID" value="PCK20919.1"/>
    <property type="molecule type" value="Genomic_DNA"/>
</dbReference>
<dbReference type="PANTHER" id="PTHR46018">
    <property type="entry name" value="ZINC PHOSPHODIESTERASE ELAC PROTEIN 1"/>
    <property type="match status" value="1"/>
</dbReference>
<dbReference type="InterPro" id="IPR036866">
    <property type="entry name" value="RibonucZ/Hydroxyglut_hydro"/>
</dbReference>
<comment type="catalytic activity">
    <reaction evidence="10">
        <text>Endonucleolytic cleavage of RNA, removing extra 3' nucleotides from tRNA precursor, generating 3' termini of tRNAs. A 3'-hydroxy group is left at the tRNA terminus and a 5'-phosphoryl group is left at the trailer molecule.</text>
        <dbReference type="EC" id="3.1.26.11"/>
    </reaction>
</comment>
<feature type="domain" description="Metallo-beta-lactamase" evidence="11">
    <location>
        <begin position="202"/>
        <end position="270"/>
    </location>
</feature>
<sequence>MELLFLGTGAGIPAKTRNVTCTALKLLEERKAVWLFDCGEATQHQILHTTIKPRKIEKIFITHMHGDHVYGLPGLLGSRSFQGGEDELTIYGPSGIKAFVKSALSATQTHLTYPLHIIEIDEGIVFEDDTFQVEARRVSHGVPAYGYRVVEKDVPGALKAEELKEIGVKPGPLYQKLKNGETVTLDDGRRIDGTDYLEPPKKGRIVAFSGDTRLCENITRLAKNADVLVHEATFGKEDAELAYNYYHSTTEQAAKTAQEAGAKRLILTHISARYQGEEALKQLLKEARDIFPLTEAAHDFSSFTIDRRSL</sequence>
<dbReference type="FunFam" id="3.60.15.10:FF:000002">
    <property type="entry name" value="Ribonuclease Z"/>
    <property type="match status" value="1"/>
</dbReference>
<keyword evidence="5 10" id="KW-0479">Metal-binding</keyword>
<feature type="binding site" evidence="10">
    <location>
        <position position="68"/>
    </location>
    <ligand>
        <name>Zn(2+)</name>
        <dbReference type="ChEBI" id="CHEBI:29105"/>
        <label>2</label>
        <note>catalytic</note>
    </ligand>
</feature>
<dbReference type="NCBIfam" id="TIGR02651">
    <property type="entry name" value="RNase_Z"/>
    <property type="match status" value="1"/>
</dbReference>
<dbReference type="HAMAP" id="MF_01818">
    <property type="entry name" value="RNase_Z_BN"/>
    <property type="match status" value="1"/>
</dbReference>
<evidence type="ECO:0000259" key="11">
    <source>
        <dbReference type="Pfam" id="PF12706"/>
    </source>
</evidence>
<dbReference type="Gene3D" id="3.60.15.10">
    <property type="entry name" value="Ribonuclease Z/Hydroxyacylglutathione hydrolase-like"/>
    <property type="match status" value="1"/>
</dbReference>
<evidence type="ECO:0000256" key="2">
    <source>
        <dbReference type="ARBA" id="ARBA00012477"/>
    </source>
</evidence>
<organism evidence="12 13">
    <name type="scientific">Bacillus pumilus</name>
    <name type="common">Bacillus mesentericus</name>
    <dbReference type="NCBI Taxonomy" id="1408"/>
    <lineage>
        <taxon>Bacteria</taxon>
        <taxon>Bacillati</taxon>
        <taxon>Bacillota</taxon>
        <taxon>Bacilli</taxon>
        <taxon>Bacillales</taxon>
        <taxon>Bacillaceae</taxon>
        <taxon>Bacillus</taxon>
    </lineage>
</organism>
<feature type="binding site" evidence="10">
    <location>
        <position position="211"/>
    </location>
    <ligand>
        <name>Zn(2+)</name>
        <dbReference type="ChEBI" id="CHEBI:29105"/>
        <label>1</label>
        <note>catalytic</note>
    </ligand>
</feature>
<dbReference type="NCBIfam" id="NF000800">
    <property type="entry name" value="PRK00055.1-1"/>
    <property type="match status" value="1"/>
</dbReference>
<comment type="subunit">
    <text evidence="1 10">Homodimer.</text>
</comment>
<feature type="binding site" evidence="10">
    <location>
        <position position="63"/>
    </location>
    <ligand>
        <name>Zn(2+)</name>
        <dbReference type="ChEBI" id="CHEBI:29105"/>
        <label>1</label>
        <note>catalytic</note>
    </ligand>
</feature>
<evidence type="ECO:0000256" key="4">
    <source>
        <dbReference type="ARBA" id="ARBA00022722"/>
    </source>
</evidence>
<evidence type="ECO:0000256" key="1">
    <source>
        <dbReference type="ARBA" id="ARBA00011738"/>
    </source>
</evidence>
<evidence type="ECO:0000256" key="5">
    <source>
        <dbReference type="ARBA" id="ARBA00022723"/>
    </source>
</evidence>
<evidence type="ECO:0000256" key="8">
    <source>
        <dbReference type="ARBA" id="ARBA00022833"/>
    </source>
</evidence>
<feature type="binding site" evidence="10">
    <location>
        <position position="269"/>
    </location>
    <ligand>
        <name>Zn(2+)</name>
        <dbReference type="ChEBI" id="CHEBI:29105"/>
        <label>2</label>
        <note>catalytic</note>
    </ligand>
</feature>
<feature type="binding site" evidence="10">
    <location>
        <position position="65"/>
    </location>
    <ligand>
        <name>Zn(2+)</name>
        <dbReference type="ChEBI" id="CHEBI:29105"/>
        <label>1</label>
        <note>catalytic</note>
    </ligand>
</feature>
<evidence type="ECO:0000256" key="7">
    <source>
        <dbReference type="ARBA" id="ARBA00022801"/>
    </source>
</evidence>
<feature type="binding site" evidence="10">
    <location>
        <position position="140"/>
    </location>
    <ligand>
        <name>Zn(2+)</name>
        <dbReference type="ChEBI" id="CHEBI:29105"/>
        <label>1</label>
        <note>catalytic</note>
    </ligand>
</feature>
<dbReference type="Pfam" id="PF23023">
    <property type="entry name" value="Anti-Pycsar_Apyc1"/>
    <property type="match status" value="1"/>
</dbReference>
<comment type="function">
    <text evidence="9 10">Zinc phosphodiesterase, which displays some tRNA 3'-processing endonuclease activity. Probably involved in tRNA maturation, by removing a 3'-trailer from precursor tRNA.</text>
</comment>
<dbReference type="Proteomes" id="UP000228754">
    <property type="component" value="Unassembled WGS sequence"/>
</dbReference>
<protein>
    <recommendedName>
        <fullName evidence="2 10">Ribonuclease Z</fullName>
        <shortName evidence="10">RNase Z</shortName>
        <ecNumber evidence="2 10">3.1.26.11</ecNumber>
    </recommendedName>
    <alternativeName>
        <fullName evidence="10">tRNA 3 endonuclease</fullName>
    </alternativeName>
    <alternativeName>
        <fullName evidence="10">tRNase Z</fullName>
    </alternativeName>
</protein>
<dbReference type="EC" id="3.1.26.11" evidence="2 10"/>
<comment type="caution">
    <text evidence="12">The sequence shown here is derived from an EMBL/GenBank/DDBJ whole genome shotgun (WGS) entry which is preliminary data.</text>
</comment>
<dbReference type="InterPro" id="IPR001279">
    <property type="entry name" value="Metallo-B-lactamas"/>
</dbReference>
<dbReference type="InterPro" id="IPR013471">
    <property type="entry name" value="RNase_Z/BN"/>
</dbReference>
<dbReference type="GO" id="GO:0008270">
    <property type="term" value="F:zinc ion binding"/>
    <property type="evidence" value="ECO:0007669"/>
    <property type="project" value="UniProtKB-UniRule"/>
</dbReference>
<dbReference type="AlphaFoldDB" id="A0A2A5IV93"/>
<name>A0A2A5IV93_BACPU</name>
<keyword evidence="8 10" id="KW-0862">Zinc</keyword>
<comment type="cofactor">
    <cofactor evidence="10">
        <name>Zn(2+)</name>
        <dbReference type="ChEBI" id="CHEBI:29105"/>
    </cofactor>
    <text evidence="10">Binds 2 Zn(2+) ions.</text>
</comment>
<evidence type="ECO:0000313" key="12">
    <source>
        <dbReference type="EMBL" id="PCK20919.1"/>
    </source>
</evidence>
<evidence type="ECO:0000313" key="13">
    <source>
        <dbReference type="Proteomes" id="UP000228754"/>
    </source>
</evidence>
<keyword evidence="6 10" id="KW-0255">Endonuclease</keyword>
<feature type="binding site" evidence="10">
    <location>
        <position position="211"/>
    </location>
    <ligand>
        <name>Zn(2+)</name>
        <dbReference type="ChEBI" id="CHEBI:29105"/>
        <label>2</label>
        <note>catalytic</note>
    </ligand>
</feature>
<dbReference type="GO" id="GO:0042802">
    <property type="term" value="F:identical protein binding"/>
    <property type="evidence" value="ECO:0007669"/>
    <property type="project" value="UniProtKB-ARBA"/>
</dbReference>
<reference evidence="12 13" key="1">
    <citation type="submission" date="2017-06" db="EMBL/GenBank/DDBJ databases">
        <title>Draft Genome Sequence of Bacillus sp Strain 36R Isolated from saline sediment at Atanasia, Sonora, Mexico.</title>
        <authorList>
            <person name="Sanchez Diaz R."/>
            <person name="Quiroz Macias M.E."/>
            <person name="Ibarra Gamez J.C."/>
            <person name="Enciso Ibarra J."/>
            <person name="Gomez Gil B."/>
            <person name="Galaviz Silva L."/>
        </authorList>
    </citation>
    <scope>NUCLEOTIDE SEQUENCE [LARGE SCALE GENOMIC DNA]</scope>
    <source>
        <strain evidence="12 13">36R_ATNSAL</strain>
    </source>
</reference>
<feature type="active site" description="Proton acceptor" evidence="10">
    <location>
        <position position="67"/>
    </location>
</feature>
<dbReference type="CDD" id="cd07717">
    <property type="entry name" value="RNaseZ_ZiPD-like_MBL-fold"/>
    <property type="match status" value="1"/>
</dbReference>
<evidence type="ECO:0000256" key="6">
    <source>
        <dbReference type="ARBA" id="ARBA00022759"/>
    </source>
</evidence>
<keyword evidence="3 10" id="KW-0819">tRNA processing</keyword>
<feature type="binding site" evidence="10">
    <location>
        <position position="67"/>
    </location>
    <ligand>
        <name>Zn(2+)</name>
        <dbReference type="ChEBI" id="CHEBI:29105"/>
        <label>2</label>
        <note>catalytic</note>
    </ligand>
</feature>
<accession>A0A2A5IV93</accession>
<dbReference type="SUPFAM" id="SSF56281">
    <property type="entry name" value="Metallo-hydrolase/oxidoreductase"/>
    <property type="match status" value="1"/>
</dbReference>
<evidence type="ECO:0000256" key="9">
    <source>
        <dbReference type="ARBA" id="ARBA00057812"/>
    </source>
</evidence>
<evidence type="ECO:0000256" key="3">
    <source>
        <dbReference type="ARBA" id="ARBA00022694"/>
    </source>
</evidence>
<evidence type="ECO:0000256" key="10">
    <source>
        <dbReference type="HAMAP-Rule" id="MF_01818"/>
    </source>
</evidence>